<evidence type="ECO:0000313" key="1">
    <source>
        <dbReference type="EMBL" id="MDQ0676575.1"/>
    </source>
</evidence>
<dbReference type="EMBL" id="JAUSXB010000002">
    <property type="protein sequence ID" value="MDQ0676575.1"/>
    <property type="molecule type" value="Genomic_DNA"/>
</dbReference>
<dbReference type="RefSeq" id="WP_306639335.1">
    <property type="nucleotide sequence ID" value="NZ_JAUSXB010000002.1"/>
</dbReference>
<accession>A0ABU0PRJ3</accession>
<organism evidence="1 2">
    <name type="scientific">Pseudarthrobacter siccitolerans</name>
    <dbReference type="NCBI Taxonomy" id="861266"/>
    <lineage>
        <taxon>Bacteria</taxon>
        <taxon>Bacillati</taxon>
        <taxon>Actinomycetota</taxon>
        <taxon>Actinomycetes</taxon>
        <taxon>Micrococcales</taxon>
        <taxon>Micrococcaceae</taxon>
        <taxon>Pseudarthrobacter</taxon>
    </lineage>
</organism>
<reference evidence="1 2" key="1">
    <citation type="submission" date="2023-07" db="EMBL/GenBank/DDBJ databases">
        <title>Comparative genomics of wheat-associated soil bacteria to identify genetic determinants of phenazine resistance.</title>
        <authorList>
            <person name="Mouncey N."/>
        </authorList>
    </citation>
    <scope>NUCLEOTIDE SEQUENCE [LARGE SCALE GENOMIC DNA]</scope>
    <source>
        <strain evidence="1 2">W1I3</strain>
    </source>
</reference>
<dbReference type="Proteomes" id="UP001236806">
    <property type="component" value="Unassembled WGS sequence"/>
</dbReference>
<protein>
    <recommendedName>
        <fullName evidence="3">IrrE N-terminal-like domain-containing protein</fullName>
    </recommendedName>
</protein>
<gene>
    <name evidence="1" type="ORF">QFZ36_004201</name>
</gene>
<keyword evidence="2" id="KW-1185">Reference proteome</keyword>
<evidence type="ECO:0008006" key="3">
    <source>
        <dbReference type="Google" id="ProtNLM"/>
    </source>
</evidence>
<comment type="caution">
    <text evidence="1">The sequence shown here is derived from an EMBL/GenBank/DDBJ whole genome shotgun (WGS) entry which is preliminary data.</text>
</comment>
<sequence length="163" mass="17893">MANQLLEPTELSLRTIQSLQLPASPTLPHLITAVERAYGKPLEFDEVADDVLADGVTGRWVDMPERGLIQYRRGHAFWCRHVILHEFGHILLGHKGEPADGLQSAGFFSGVGKRRGISWMCRPAAIPLEEAEQAAENLAYALAQRLVAGPGSRVSDAERIFGL</sequence>
<proteinExistence type="predicted"/>
<evidence type="ECO:0000313" key="2">
    <source>
        <dbReference type="Proteomes" id="UP001236806"/>
    </source>
</evidence>
<name>A0ABU0PRJ3_9MICC</name>